<evidence type="ECO:0000313" key="4">
    <source>
        <dbReference type="EMBL" id="KAH7565411.1"/>
    </source>
</evidence>
<dbReference type="Pfam" id="PF23622">
    <property type="entry name" value="LRR_At1g61320_AtMIF1"/>
    <property type="match status" value="1"/>
</dbReference>
<gene>
    <name evidence="4" type="ORF">JRO89_XS09G0202900</name>
</gene>
<protein>
    <recommendedName>
        <fullName evidence="6">F-box domain-containing protein</fullName>
    </recommendedName>
</protein>
<dbReference type="InterPro" id="IPR032675">
    <property type="entry name" value="LRR_dom_sf"/>
</dbReference>
<dbReference type="Pfam" id="PF24758">
    <property type="entry name" value="LRR_At5g56370"/>
    <property type="match status" value="1"/>
</dbReference>
<sequence>MKTTRIQKVDRISGLPEPILHHILSFLSFREVAKTCVLSKTWDRAWHRGRRLKLLGSLERSIRNRHRHCKDLVSMEKFNMVVDLFKDQEFASFVDRCVSYAIGCNVKKLRLDFASENYDYDEGDRGKRWYNLSPIVLCAKSIEVLKLGRCKLELPIRNDVKLSRLRKLHLHEIDINNHVISNLFSGCPLIEEVIVGKCQGFDSIELFGLFRIIGIMMFDNWGFKRVDAKVLNVSSLTIVQHDAIIPFDINILYCTNLENIKLVGASITDEWLYKLTSELPFLESLYLGSCHKLKRIKISSPSLDTLQISECVKVVELEMDSPNLSDFTYDGGMISLCSNALALSNIDLYFNLIKLDTQWNVKLVELLSQFHSFSEMLTLKVSEDEDFNVPKELRQILPSPLSSGKHFQLVINKVCLPFSIAKVVDDFLSVAPHTETVSIDYYYSHGWSKNFFEFSYKKPLVNEGEPSPCFKSLPISCWQHCIEEVKLEIFNSDSIDEKMCSLRGAEFLEKVDGLCLLKSMMKSA</sequence>
<evidence type="ECO:0008006" key="6">
    <source>
        <dbReference type="Google" id="ProtNLM"/>
    </source>
</evidence>
<dbReference type="Gene3D" id="1.20.1280.50">
    <property type="match status" value="1"/>
</dbReference>
<dbReference type="InterPro" id="IPR053781">
    <property type="entry name" value="F-box_AtFBL13-like"/>
</dbReference>
<keyword evidence="5" id="KW-1185">Reference proteome</keyword>
<accession>A0ABQ8HM66</accession>
<proteinExistence type="predicted"/>
<dbReference type="CDD" id="cd22160">
    <property type="entry name" value="F-box_AtFBL13-like"/>
    <property type="match status" value="1"/>
</dbReference>
<reference evidence="4 5" key="1">
    <citation type="submission" date="2021-02" db="EMBL/GenBank/DDBJ databases">
        <title>Plant Genome Project.</title>
        <authorList>
            <person name="Zhang R.-G."/>
        </authorList>
    </citation>
    <scope>NUCLEOTIDE SEQUENCE [LARGE SCALE GENOMIC DNA]</scope>
    <source>
        <tissue evidence="4">Leaves</tissue>
    </source>
</reference>
<evidence type="ECO:0000259" key="1">
    <source>
        <dbReference type="Pfam" id="PF00646"/>
    </source>
</evidence>
<organism evidence="4 5">
    <name type="scientific">Xanthoceras sorbifolium</name>
    <dbReference type="NCBI Taxonomy" id="99658"/>
    <lineage>
        <taxon>Eukaryota</taxon>
        <taxon>Viridiplantae</taxon>
        <taxon>Streptophyta</taxon>
        <taxon>Embryophyta</taxon>
        <taxon>Tracheophyta</taxon>
        <taxon>Spermatophyta</taxon>
        <taxon>Magnoliopsida</taxon>
        <taxon>eudicotyledons</taxon>
        <taxon>Gunneridae</taxon>
        <taxon>Pentapetalae</taxon>
        <taxon>rosids</taxon>
        <taxon>malvids</taxon>
        <taxon>Sapindales</taxon>
        <taxon>Sapindaceae</taxon>
        <taxon>Xanthoceroideae</taxon>
        <taxon>Xanthoceras</taxon>
    </lineage>
</organism>
<feature type="domain" description="At1g61320/AtMIF1 LRR" evidence="2">
    <location>
        <begin position="252"/>
        <end position="439"/>
    </location>
</feature>
<evidence type="ECO:0000313" key="5">
    <source>
        <dbReference type="Proteomes" id="UP000827721"/>
    </source>
</evidence>
<evidence type="ECO:0000259" key="3">
    <source>
        <dbReference type="Pfam" id="PF24758"/>
    </source>
</evidence>
<name>A0ABQ8HM66_9ROSI</name>
<dbReference type="EMBL" id="JAFEMO010000009">
    <property type="protein sequence ID" value="KAH7565411.1"/>
    <property type="molecule type" value="Genomic_DNA"/>
</dbReference>
<dbReference type="Gene3D" id="3.80.10.10">
    <property type="entry name" value="Ribonuclease Inhibitor"/>
    <property type="match status" value="1"/>
</dbReference>
<evidence type="ECO:0000259" key="2">
    <source>
        <dbReference type="Pfam" id="PF23622"/>
    </source>
</evidence>
<dbReference type="PANTHER" id="PTHR34145">
    <property type="entry name" value="OS02G0105600 PROTEIN"/>
    <property type="match status" value="1"/>
</dbReference>
<dbReference type="SUPFAM" id="SSF81383">
    <property type="entry name" value="F-box domain"/>
    <property type="match status" value="1"/>
</dbReference>
<dbReference type="InterPro" id="IPR053772">
    <property type="entry name" value="At1g61320/At1g61330-like"/>
</dbReference>
<dbReference type="InterPro" id="IPR001810">
    <property type="entry name" value="F-box_dom"/>
</dbReference>
<dbReference type="SUPFAM" id="SSF52058">
    <property type="entry name" value="L domain-like"/>
    <property type="match status" value="1"/>
</dbReference>
<feature type="domain" description="F-box/LRR-repeat protein 15/At3g58940/PEG3-like LRR" evidence="3">
    <location>
        <begin position="132"/>
        <end position="206"/>
    </location>
</feature>
<dbReference type="PANTHER" id="PTHR34145:SF28">
    <property type="entry name" value="F-BOX DOMAIN-CONTAINING PROTEIN"/>
    <property type="match status" value="1"/>
</dbReference>
<dbReference type="Proteomes" id="UP000827721">
    <property type="component" value="Unassembled WGS sequence"/>
</dbReference>
<dbReference type="InterPro" id="IPR055357">
    <property type="entry name" value="LRR_At1g61320_AtMIF1"/>
</dbReference>
<feature type="domain" description="F-box" evidence="1">
    <location>
        <begin position="12"/>
        <end position="42"/>
    </location>
</feature>
<dbReference type="InterPro" id="IPR036047">
    <property type="entry name" value="F-box-like_dom_sf"/>
</dbReference>
<dbReference type="InterPro" id="IPR055411">
    <property type="entry name" value="LRR_FXL15/At3g58940/PEG3-like"/>
</dbReference>
<comment type="caution">
    <text evidence="4">The sequence shown here is derived from an EMBL/GenBank/DDBJ whole genome shotgun (WGS) entry which is preliminary data.</text>
</comment>
<dbReference type="Pfam" id="PF00646">
    <property type="entry name" value="F-box"/>
    <property type="match status" value="1"/>
</dbReference>